<evidence type="ECO:0000313" key="2">
    <source>
        <dbReference type="Proteomes" id="UP000030665"/>
    </source>
</evidence>
<gene>
    <name evidence="1" type="ORF">TTRE_0000567501</name>
</gene>
<accession>A0A077ZCV9</accession>
<reference evidence="1" key="2">
    <citation type="submission" date="2014-03" db="EMBL/GenBank/DDBJ databases">
        <title>The whipworm genome and dual-species transcriptomics of an intimate host-pathogen interaction.</title>
        <authorList>
            <person name="Foth B.J."/>
            <person name="Tsai I.J."/>
            <person name="Reid A.J."/>
            <person name="Bancroft A.J."/>
            <person name="Nichol S."/>
            <person name="Tracey A."/>
            <person name="Holroyd N."/>
            <person name="Cotton J.A."/>
            <person name="Stanley E.J."/>
            <person name="Zarowiecki M."/>
            <person name="Liu J.Z."/>
            <person name="Huckvale T."/>
            <person name="Cooper P.J."/>
            <person name="Grencis R.K."/>
            <person name="Berriman M."/>
        </authorList>
    </citation>
    <scope>NUCLEOTIDE SEQUENCE [LARGE SCALE GENOMIC DNA]</scope>
</reference>
<keyword evidence="2" id="KW-1185">Reference proteome</keyword>
<evidence type="ECO:0000313" key="1">
    <source>
        <dbReference type="EMBL" id="CDW57383.1"/>
    </source>
</evidence>
<dbReference type="AlphaFoldDB" id="A0A077ZCV9"/>
<dbReference type="Proteomes" id="UP000030665">
    <property type="component" value="Unassembled WGS sequence"/>
</dbReference>
<reference evidence="1" key="1">
    <citation type="submission" date="2014-01" db="EMBL/GenBank/DDBJ databases">
        <authorList>
            <person name="Aslett M."/>
        </authorList>
    </citation>
    <scope>NUCLEOTIDE SEQUENCE</scope>
</reference>
<sequence>MTVVDHRTFSQLQAHIQDACSQIRFEQGKVLTRKIEYPYCTYSWEFRSSNRDRLATDHNVDNIVVDFSSTSLTSVEKVLSKELNVVPTPRMAPFLDIIASMEMSLTKTEPSKAAEVKGIISSSLWQLNRYEKPNLNRVERIVIKKSRKILIVTKADKGNVVVLSRKSNDVDKMFNQFLFTECVSR</sequence>
<organism evidence="1 2">
    <name type="scientific">Trichuris trichiura</name>
    <name type="common">Whipworm</name>
    <name type="synonym">Trichocephalus trichiurus</name>
    <dbReference type="NCBI Taxonomy" id="36087"/>
    <lineage>
        <taxon>Eukaryota</taxon>
        <taxon>Metazoa</taxon>
        <taxon>Ecdysozoa</taxon>
        <taxon>Nematoda</taxon>
        <taxon>Enoplea</taxon>
        <taxon>Dorylaimia</taxon>
        <taxon>Trichinellida</taxon>
        <taxon>Trichuridae</taxon>
        <taxon>Trichuris</taxon>
    </lineage>
</organism>
<name>A0A077ZCV9_TRITR</name>
<proteinExistence type="predicted"/>
<protein>
    <submittedName>
        <fullName evidence="1">Uncharacterized protein</fullName>
    </submittedName>
</protein>
<dbReference type="EMBL" id="HG806155">
    <property type="protein sequence ID" value="CDW57383.1"/>
    <property type="molecule type" value="Genomic_DNA"/>
</dbReference>